<evidence type="ECO:0000313" key="3">
    <source>
        <dbReference type="Proteomes" id="UP000784880"/>
    </source>
</evidence>
<evidence type="ECO:0000259" key="1">
    <source>
        <dbReference type="PROSITE" id="PS51372"/>
    </source>
</evidence>
<gene>
    <name evidence="2" type="ORF">KS419_04315</name>
</gene>
<dbReference type="PANTHER" id="PTHR30185:SF16">
    <property type="entry name" value="PROTEIN GLCT"/>
    <property type="match status" value="1"/>
</dbReference>
<dbReference type="RefSeq" id="WP_217064851.1">
    <property type="nucleotide sequence ID" value="NZ_JAHQCS010000056.1"/>
</dbReference>
<dbReference type="InterPro" id="IPR050661">
    <property type="entry name" value="BglG_antiterminators"/>
</dbReference>
<protein>
    <submittedName>
        <fullName evidence="2">PRD domain-containing protein</fullName>
    </submittedName>
</protein>
<dbReference type="PROSITE" id="PS51372">
    <property type="entry name" value="PRD_2"/>
    <property type="match status" value="2"/>
</dbReference>
<dbReference type="Proteomes" id="UP000784880">
    <property type="component" value="Unassembled WGS sequence"/>
</dbReference>
<dbReference type="InterPro" id="IPR004341">
    <property type="entry name" value="CAT_RNA-bd_dom"/>
</dbReference>
<feature type="domain" description="PRD" evidence="1">
    <location>
        <begin position="181"/>
        <end position="283"/>
    </location>
</feature>
<accession>A0ABS6JES1</accession>
<dbReference type="Pfam" id="PF00874">
    <property type="entry name" value="PRD"/>
    <property type="match status" value="2"/>
</dbReference>
<dbReference type="EMBL" id="JAHQCS010000056">
    <property type="protein sequence ID" value="MBU9710960.1"/>
    <property type="molecule type" value="Genomic_DNA"/>
</dbReference>
<proteinExistence type="predicted"/>
<dbReference type="InterPro" id="IPR011608">
    <property type="entry name" value="PRD"/>
</dbReference>
<dbReference type="Pfam" id="PF03123">
    <property type="entry name" value="CAT_RBD"/>
    <property type="match status" value="1"/>
</dbReference>
<sequence length="283" mass="32709">MGEGNAVKETYTFVKALNNNVIIAESILGQEVIFIGKGIGFGKKKGDKLTDLAYDKVFSLVNHEEQEKYKRLLKEKKSEHLLIIHEVMEKIRSLIGIDLDERIHFALAQHLVLALERTKQKTDIHNPFLWETKLLYQESFHVAEEVVSFLHQKTGIELPTAEIGFIALHIQSAIHGNANLPHDRTDIVLRVISYVEEKTGKDLNKDSIPFKRFAQHIKEMFERSMTDELDVEEKVIKILKEDNPSCYNIARNIVKMMEKAIQQRISDVEIIYISIHLQRLLKE</sequence>
<dbReference type="SMART" id="SM01061">
    <property type="entry name" value="CAT_RBD"/>
    <property type="match status" value="1"/>
</dbReference>
<comment type="caution">
    <text evidence="2">The sequence shown here is derived from an EMBL/GenBank/DDBJ whole genome shotgun (WGS) entry which is preliminary data.</text>
</comment>
<dbReference type="PANTHER" id="PTHR30185">
    <property type="entry name" value="CRYPTIC BETA-GLUCOSIDE BGL OPERON ANTITERMINATOR"/>
    <property type="match status" value="1"/>
</dbReference>
<reference evidence="2 3" key="1">
    <citation type="submission" date="2021-06" db="EMBL/GenBank/DDBJ databases">
        <title>Bacillus sp. RD4P76, an endophyte from a halophyte.</title>
        <authorList>
            <person name="Sun J.-Q."/>
        </authorList>
    </citation>
    <scope>NUCLEOTIDE SEQUENCE [LARGE SCALE GENOMIC DNA]</scope>
    <source>
        <strain evidence="2 3">CGMCC 1.15917</strain>
    </source>
</reference>
<evidence type="ECO:0000313" key="2">
    <source>
        <dbReference type="EMBL" id="MBU9710960.1"/>
    </source>
</evidence>
<keyword evidence="3" id="KW-1185">Reference proteome</keyword>
<organism evidence="2 3">
    <name type="scientific">Evansella tamaricis</name>
    <dbReference type="NCBI Taxonomy" id="2069301"/>
    <lineage>
        <taxon>Bacteria</taxon>
        <taxon>Bacillati</taxon>
        <taxon>Bacillota</taxon>
        <taxon>Bacilli</taxon>
        <taxon>Bacillales</taxon>
        <taxon>Bacillaceae</taxon>
        <taxon>Evansella</taxon>
    </lineage>
</organism>
<name>A0ABS6JES1_9BACI</name>
<feature type="domain" description="PRD" evidence="1">
    <location>
        <begin position="75"/>
        <end position="180"/>
    </location>
</feature>